<comment type="caution">
    <text evidence="8">The sequence shown here is derived from an EMBL/GenBank/DDBJ whole genome shotgun (WGS) entry which is preliminary data.</text>
</comment>
<evidence type="ECO:0000256" key="4">
    <source>
        <dbReference type="ARBA" id="ARBA00022692"/>
    </source>
</evidence>
<accession>A0ABV8QSK0</accession>
<evidence type="ECO:0000256" key="1">
    <source>
        <dbReference type="ARBA" id="ARBA00004162"/>
    </source>
</evidence>
<name>A0ABV8QSK0_9BACT</name>
<keyword evidence="4 7" id="KW-0812">Transmembrane</keyword>
<dbReference type="Proteomes" id="UP001595907">
    <property type="component" value="Unassembled WGS sequence"/>
</dbReference>
<evidence type="ECO:0000313" key="8">
    <source>
        <dbReference type="EMBL" id="MFC4262348.1"/>
    </source>
</evidence>
<sequence>MPKVKIPRKSTAVDMTAMCDVAFLLLSFFILATKQKPPEVLAVKTPNSVSSKVAPDKAILVTLTKEGKAFLMLGDDTKKADILANVNLTKGLGLSPAELQAWGKQPFIGQPLGTIKSTLASGRELDPVRMPGIPTDSTNNEMKDWIKSVTNVYAGGDMRELQEMLLVKGDNDALYPSFKSIKDAFKANDIFKFRIVTNGAAPPAGSELAKQAASGGGEK</sequence>
<keyword evidence="5" id="KW-1133">Transmembrane helix</keyword>
<dbReference type="RefSeq" id="WP_379707706.1">
    <property type="nucleotide sequence ID" value="NZ_JBHSCZ010000001.1"/>
</dbReference>
<dbReference type="EMBL" id="JBHSCZ010000001">
    <property type="protein sequence ID" value="MFC4262348.1"/>
    <property type="molecule type" value="Genomic_DNA"/>
</dbReference>
<dbReference type="InterPro" id="IPR003400">
    <property type="entry name" value="ExbD"/>
</dbReference>
<reference evidence="9" key="1">
    <citation type="journal article" date="2019" name="Int. J. Syst. Evol. Microbiol.">
        <title>The Global Catalogue of Microorganisms (GCM) 10K type strain sequencing project: providing services to taxonomists for standard genome sequencing and annotation.</title>
        <authorList>
            <consortium name="The Broad Institute Genomics Platform"/>
            <consortium name="The Broad Institute Genome Sequencing Center for Infectious Disease"/>
            <person name="Wu L."/>
            <person name="Ma J."/>
        </authorList>
    </citation>
    <scope>NUCLEOTIDE SEQUENCE [LARGE SCALE GENOMIC DNA]</scope>
    <source>
        <strain evidence="9">CECT 8289</strain>
    </source>
</reference>
<proteinExistence type="inferred from homology"/>
<dbReference type="PANTHER" id="PTHR30558:SF3">
    <property type="entry name" value="BIOPOLYMER TRANSPORT PROTEIN EXBD-RELATED"/>
    <property type="match status" value="1"/>
</dbReference>
<protein>
    <submittedName>
        <fullName evidence="8">ExbD/TolR family protein</fullName>
    </submittedName>
</protein>
<keyword evidence="6" id="KW-0472">Membrane</keyword>
<evidence type="ECO:0000256" key="3">
    <source>
        <dbReference type="ARBA" id="ARBA00022475"/>
    </source>
</evidence>
<keyword evidence="7" id="KW-0813">Transport</keyword>
<evidence type="ECO:0000256" key="7">
    <source>
        <dbReference type="RuleBase" id="RU003879"/>
    </source>
</evidence>
<evidence type="ECO:0000256" key="2">
    <source>
        <dbReference type="ARBA" id="ARBA00005811"/>
    </source>
</evidence>
<keyword evidence="3" id="KW-1003">Cell membrane</keyword>
<organism evidence="8 9">
    <name type="scientific">Ferruginibacter yonginensis</name>
    <dbReference type="NCBI Taxonomy" id="1310416"/>
    <lineage>
        <taxon>Bacteria</taxon>
        <taxon>Pseudomonadati</taxon>
        <taxon>Bacteroidota</taxon>
        <taxon>Chitinophagia</taxon>
        <taxon>Chitinophagales</taxon>
        <taxon>Chitinophagaceae</taxon>
        <taxon>Ferruginibacter</taxon>
    </lineage>
</organism>
<dbReference type="PANTHER" id="PTHR30558">
    <property type="entry name" value="EXBD MEMBRANE COMPONENT OF PMF-DRIVEN MACROMOLECULE IMPORT SYSTEM"/>
    <property type="match status" value="1"/>
</dbReference>
<evidence type="ECO:0000256" key="6">
    <source>
        <dbReference type="ARBA" id="ARBA00023136"/>
    </source>
</evidence>
<comment type="similarity">
    <text evidence="2 7">Belongs to the ExbD/TolR family.</text>
</comment>
<comment type="subcellular location">
    <subcellularLocation>
        <location evidence="1">Cell membrane</location>
        <topology evidence="1">Single-pass membrane protein</topology>
    </subcellularLocation>
    <subcellularLocation>
        <location evidence="7">Cell membrane</location>
        <topology evidence="7">Single-pass type II membrane protein</topology>
    </subcellularLocation>
</comment>
<evidence type="ECO:0000313" key="9">
    <source>
        <dbReference type="Proteomes" id="UP001595907"/>
    </source>
</evidence>
<dbReference type="Pfam" id="PF02472">
    <property type="entry name" value="ExbD"/>
    <property type="match status" value="1"/>
</dbReference>
<keyword evidence="9" id="KW-1185">Reference proteome</keyword>
<gene>
    <name evidence="8" type="ORF">ACFOWM_05640</name>
</gene>
<keyword evidence="7" id="KW-0653">Protein transport</keyword>
<evidence type="ECO:0000256" key="5">
    <source>
        <dbReference type="ARBA" id="ARBA00022989"/>
    </source>
</evidence>